<keyword evidence="1" id="KW-0472">Membrane</keyword>
<evidence type="ECO:0000313" key="2">
    <source>
        <dbReference type="EMBL" id="CAB5212601.1"/>
    </source>
</evidence>
<sequence length="214" mass="24515">MAKACATAIREGTELYKSAKESFMEVKSSVDEAIGVANEVKGFWAKLFGAKTKPVAQTTRKKEKFVAVDETKVMSDIVAQLSNFFRLQEQLAAHIREEEEKSRNVYDPDVNLMEAALKRTMAMDQMALLEVEIREAMVYQAPPEMGALWSKTNAMRDVIAAEQQKARKKRDAEAWLRKEQERLQREKVTYLVISILFLLYLWMLILFLGKIGKT</sequence>
<accession>A0A6J7WF24</accession>
<organism evidence="2">
    <name type="scientific">uncultured Caudovirales phage</name>
    <dbReference type="NCBI Taxonomy" id="2100421"/>
    <lineage>
        <taxon>Viruses</taxon>
        <taxon>Duplodnaviria</taxon>
        <taxon>Heunggongvirae</taxon>
        <taxon>Uroviricota</taxon>
        <taxon>Caudoviricetes</taxon>
        <taxon>Peduoviridae</taxon>
        <taxon>Maltschvirus</taxon>
        <taxon>Maltschvirus maltsch</taxon>
    </lineage>
</organism>
<feature type="transmembrane region" description="Helical" evidence="1">
    <location>
        <begin position="188"/>
        <end position="208"/>
    </location>
</feature>
<reference evidence="2" key="1">
    <citation type="submission" date="2020-05" db="EMBL/GenBank/DDBJ databases">
        <authorList>
            <person name="Chiriac C."/>
            <person name="Salcher M."/>
            <person name="Ghai R."/>
            <person name="Kavagutti S V."/>
        </authorList>
    </citation>
    <scope>NUCLEOTIDE SEQUENCE</scope>
</reference>
<evidence type="ECO:0000256" key="1">
    <source>
        <dbReference type="SAM" id="Phobius"/>
    </source>
</evidence>
<dbReference type="EMBL" id="LR798236">
    <property type="protein sequence ID" value="CAB5212601.1"/>
    <property type="molecule type" value="Genomic_DNA"/>
</dbReference>
<keyword evidence="1" id="KW-0812">Transmembrane</keyword>
<keyword evidence="1" id="KW-1133">Transmembrane helix</keyword>
<proteinExistence type="predicted"/>
<gene>
    <name evidence="2" type="ORF">UFOVP188_34</name>
</gene>
<name>A0A6J7WF24_9CAUD</name>
<protein>
    <submittedName>
        <fullName evidence="2">Uncharacterized protein</fullName>
    </submittedName>
</protein>